<feature type="coiled-coil region" evidence="1">
    <location>
        <begin position="123"/>
        <end position="150"/>
    </location>
</feature>
<dbReference type="Proteomes" id="UP001140091">
    <property type="component" value="Unassembled WGS sequence"/>
</dbReference>
<proteinExistence type="predicted"/>
<dbReference type="EMBL" id="JANBPK010000875">
    <property type="protein sequence ID" value="KAJ2929407.1"/>
    <property type="molecule type" value="Genomic_DNA"/>
</dbReference>
<dbReference type="AlphaFoldDB" id="A0A9W8MGV1"/>
<accession>A0A9W8MGV1</accession>
<reference evidence="3" key="1">
    <citation type="submission" date="2022-06" db="EMBL/GenBank/DDBJ databases">
        <title>Genome Sequence of Candolleomyces eurysporus.</title>
        <authorList>
            <person name="Buettner E."/>
        </authorList>
    </citation>
    <scope>NUCLEOTIDE SEQUENCE</scope>
    <source>
        <strain evidence="3">VTCC 930004</strain>
    </source>
</reference>
<gene>
    <name evidence="3" type="ORF">H1R20_g7675</name>
</gene>
<sequence>MDGTADDENTQGGGTLPVTPQHYPGHLNPVPFSMQAAYQQAAAAAFGLQGGFNGLMPPSDPRLSTFPPAQMGTVPPFNFSHGLPTPGETPGSRGKRPRVDHGDGIFNTDAADGAGDGELLERFQKLHEDHDVLRQRVDALEAALSAGERETVTSTEDTASKRIPELEQLGHEYAFQLMGVTKKRSPTSNTSTALDSVEAPEMAPVSHLDYILPDSGGYLAGNPELKIPNWEVPSPNSNTDNVKFQQAILQLIKNNNKATVEERGWSDDVIMQRVKSAFKTFIGHYKKQTNANAREKAQIKEATQGYQQLIQKGAMSSDNETPGEAEKDAWMSKAAELRGTGNISVWETHRLLWRDVKLVKFYYALDRIAFEDLKATVNSQRFHGFKENDNENAPKRTAKNWKLYDCMVSKRWAKANHDNTPTIPNPLGYSGDLSIDDGELFPADHDEIKLLESYYGDDEMED</sequence>
<evidence type="ECO:0000313" key="4">
    <source>
        <dbReference type="Proteomes" id="UP001140091"/>
    </source>
</evidence>
<evidence type="ECO:0000256" key="1">
    <source>
        <dbReference type="SAM" id="Coils"/>
    </source>
</evidence>
<keyword evidence="4" id="KW-1185">Reference proteome</keyword>
<feature type="region of interest" description="Disordered" evidence="2">
    <location>
        <begin position="58"/>
        <end position="114"/>
    </location>
</feature>
<evidence type="ECO:0000313" key="3">
    <source>
        <dbReference type="EMBL" id="KAJ2929407.1"/>
    </source>
</evidence>
<evidence type="ECO:0000256" key="2">
    <source>
        <dbReference type="SAM" id="MobiDB-lite"/>
    </source>
</evidence>
<organism evidence="3 4">
    <name type="scientific">Candolleomyces eurysporus</name>
    <dbReference type="NCBI Taxonomy" id="2828524"/>
    <lineage>
        <taxon>Eukaryota</taxon>
        <taxon>Fungi</taxon>
        <taxon>Dikarya</taxon>
        <taxon>Basidiomycota</taxon>
        <taxon>Agaricomycotina</taxon>
        <taxon>Agaricomycetes</taxon>
        <taxon>Agaricomycetidae</taxon>
        <taxon>Agaricales</taxon>
        <taxon>Agaricineae</taxon>
        <taxon>Psathyrellaceae</taxon>
        <taxon>Candolleomyces</taxon>
    </lineage>
</organism>
<protein>
    <submittedName>
        <fullName evidence="3">Uncharacterized protein</fullName>
    </submittedName>
</protein>
<comment type="caution">
    <text evidence="3">The sequence shown here is derived from an EMBL/GenBank/DDBJ whole genome shotgun (WGS) entry which is preliminary data.</text>
</comment>
<dbReference type="OrthoDB" id="2757952at2759"/>
<feature type="non-terminal residue" evidence="3">
    <location>
        <position position="462"/>
    </location>
</feature>
<feature type="region of interest" description="Disordered" evidence="2">
    <location>
        <begin position="1"/>
        <end position="27"/>
    </location>
</feature>
<name>A0A9W8MGV1_9AGAR</name>
<keyword evidence="1" id="KW-0175">Coiled coil</keyword>